<dbReference type="PANTHER" id="PTHR43072:SF23">
    <property type="entry name" value="UPF0039 PROTEIN C11D3.02C"/>
    <property type="match status" value="1"/>
</dbReference>
<proteinExistence type="predicted"/>
<dbReference type="EMBL" id="CP029480">
    <property type="protein sequence ID" value="AWV96831.1"/>
    <property type="molecule type" value="Genomic_DNA"/>
</dbReference>
<dbReference type="GO" id="GO:0016747">
    <property type="term" value="F:acyltransferase activity, transferring groups other than amino-acyl groups"/>
    <property type="evidence" value="ECO:0007669"/>
    <property type="project" value="InterPro"/>
</dbReference>
<protein>
    <submittedName>
        <fullName evidence="4">N-acetyltransferase</fullName>
    </submittedName>
</protein>
<feature type="domain" description="N-acetyltransferase" evidence="3">
    <location>
        <begin position="1"/>
        <end position="158"/>
    </location>
</feature>
<accession>A0A2Z4G6R1</accession>
<dbReference type="KEGG" id="als:DJ013_00980"/>
<evidence type="ECO:0000259" key="3">
    <source>
        <dbReference type="PROSITE" id="PS51186"/>
    </source>
</evidence>
<organism evidence="4 5">
    <name type="scientific">Arcticibacterium luteifluviistationis</name>
    <dbReference type="NCBI Taxonomy" id="1784714"/>
    <lineage>
        <taxon>Bacteria</taxon>
        <taxon>Pseudomonadati</taxon>
        <taxon>Bacteroidota</taxon>
        <taxon>Cytophagia</taxon>
        <taxon>Cytophagales</taxon>
        <taxon>Leadbetterellaceae</taxon>
        <taxon>Arcticibacterium</taxon>
    </lineage>
</organism>
<keyword evidence="5" id="KW-1185">Reference proteome</keyword>
<gene>
    <name evidence="4" type="ORF">DJ013_00980</name>
</gene>
<dbReference type="CDD" id="cd04301">
    <property type="entry name" value="NAT_SF"/>
    <property type="match status" value="1"/>
</dbReference>
<name>A0A2Z4G6R1_9BACT</name>
<sequence>MIREATKHDLVQISEIWNHYIINTSYNYDSEPKAMSFFEEFYQEKKQNGYPILVIEDEKKVVGYATYGQFRGRSGYKYSLEHGVYLYPNLQGKGYGKRLMTALIERAKKDGHHSMTAGIDTRNQGSIDFHLKFGFQEIGTFKEIGFKNGEWLDCLFLQLML</sequence>
<dbReference type="AlphaFoldDB" id="A0A2Z4G6R1"/>
<keyword evidence="2" id="KW-0012">Acyltransferase</keyword>
<evidence type="ECO:0000256" key="2">
    <source>
        <dbReference type="ARBA" id="ARBA00023315"/>
    </source>
</evidence>
<dbReference type="Proteomes" id="UP000249873">
    <property type="component" value="Chromosome"/>
</dbReference>
<dbReference type="Gene3D" id="3.40.630.30">
    <property type="match status" value="1"/>
</dbReference>
<dbReference type="PANTHER" id="PTHR43072">
    <property type="entry name" value="N-ACETYLTRANSFERASE"/>
    <property type="match status" value="1"/>
</dbReference>
<dbReference type="InterPro" id="IPR000182">
    <property type="entry name" value="GNAT_dom"/>
</dbReference>
<evidence type="ECO:0000313" key="4">
    <source>
        <dbReference type="EMBL" id="AWV96831.1"/>
    </source>
</evidence>
<keyword evidence="1 4" id="KW-0808">Transferase</keyword>
<dbReference type="Pfam" id="PF00583">
    <property type="entry name" value="Acetyltransf_1"/>
    <property type="match status" value="1"/>
</dbReference>
<reference evidence="4 5" key="1">
    <citation type="submission" date="2018-05" db="EMBL/GenBank/DDBJ databases">
        <title>Complete genome sequence of Arcticibacterium luteifluviistationis SM1504T, a cytophagaceae bacterium isolated from Arctic surface seawater.</title>
        <authorList>
            <person name="Li Y."/>
            <person name="Qin Q.-L."/>
        </authorList>
    </citation>
    <scope>NUCLEOTIDE SEQUENCE [LARGE SCALE GENOMIC DNA]</scope>
    <source>
        <strain evidence="4 5">SM1504</strain>
    </source>
</reference>
<evidence type="ECO:0000256" key="1">
    <source>
        <dbReference type="ARBA" id="ARBA00022679"/>
    </source>
</evidence>
<dbReference type="PROSITE" id="PS51186">
    <property type="entry name" value="GNAT"/>
    <property type="match status" value="1"/>
</dbReference>
<evidence type="ECO:0000313" key="5">
    <source>
        <dbReference type="Proteomes" id="UP000249873"/>
    </source>
</evidence>
<dbReference type="InterPro" id="IPR016181">
    <property type="entry name" value="Acyl_CoA_acyltransferase"/>
</dbReference>
<dbReference type="SUPFAM" id="SSF55729">
    <property type="entry name" value="Acyl-CoA N-acyltransferases (Nat)"/>
    <property type="match status" value="1"/>
</dbReference>
<dbReference type="RefSeq" id="WP_111369933.1">
    <property type="nucleotide sequence ID" value="NZ_CP029480.1"/>
</dbReference>
<dbReference type="OrthoDB" id="9799096at2"/>